<dbReference type="GO" id="GO:1990904">
    <property type="term" value="C:ribonucleoprotein complex"/>
    <property type="evidence" value="ECO:0007669"/>
    <property type="project" value="UniProtKB-KW"/>
</dbReference>
<dbReference type="HAMAP" id="MF_00512">
    <property type="entry name" value="Ribosomal_eS6"/>
    <property type="match status" value="1"/>
</dbReference>
<proteinExistence type="inferred from homology"/>
<comment type="caution">
    <text evidence="5">The sequence shown here is derived from an EMBL/GenBank/DDBJ whole genome shotgun (WGS) entry which is preliminary data.</text>
</comment>
<protein>
    <recommendedName>
        <fullName evidence="4">Small ribosomal subunit protein eS6</fullName>
    </recommendedName>
</protein>
<dbReference type="InterPro" id="IPR020924">
    <property type="entry name" value="Ribosomal_eS6_arc"/>
</dbReference>
<keyword evidence="2 4" id="KW-0689">Ribosomal protein</keyword>
<sequence>MPDFKIVVSDPTVKEVRVVPVKVVGVADLPYNERHKEQRELVHCKANPKLVEMLNPVLRVVVVRIWKNRANNEKVNIVAKVVEDASLDMQTVLVPEALLREKLGVAEAIGEIFRAPAFQIRVSGAEASRLVGLRIGDKFDGSLIGLSNVQLEIRGGSDLAGFPMRIDISGPVKKYVLLSQGPGFRPKEDGERRRKLVRGDTISEDIVQINTVAILSKS</sequence>
<dbReference type="PROSITE" id="PS00578">
    <property type="entry name" value="RIBOSOMAL_S6E"/>
    <property type="match status" value="1"/>
</dbReference>
<dbReference type="EMBL" id="DTFF01000001">
    <property type="protein sequence ID" value="HGI86778.1"/>
    <property type="molecule type" value="Genomic_DNA"/>
</dbReference>
<keyword evidence="3 4" id="KW-0687">Ribonucleoprotein</keyword>
<evidence type="ECO:0000256" key="1">
    <source>
        <dbReference type="ARBA" id="ARBA00009312"/>
    </source>
</evidence>
<dbReference type="SMART" id="SM01405">
    <property type="entry name" value="Ribosomal_S6e"/>
    <property type="match status" value="1"/>
</dbReference>
<evidence type="ECO:0000313" key="5">
    <source>
        <dbReference type="EMBL" id="HGI86778.1"/>
    </source>
</evidence>
<dbReference type="GO" id="GO:0006412">
    <property type="term" value="P:translation"/>
    <property type="evidence" value="ECO:0007669"/>
    <property type="project" value="UniProtKB-UniRule"/>
</dbReference>
<dbReference type="InterPro" id="IPR001377">
    <property type="entry name" value="Ribosomal_eS6"/>
</dbReference>
<evidence type="ECO:0000256" key="4">
    <source>
        <dbReference type="HAMAP-Rule" id="MF_00512"/>
    </source>
</evidence>
<reference evidence="5" key="1">
    <citation type="journal article" date="2020" name="mSystems">
        <title>Genome- and Community-Level Interaction Insights into Carbon Utilization and Element Cycling Functions of Hydrothermarchaeota in Hydrothermal Sediment.</title>
        <authorList>
            <person name="Zhou Z."/>
            <person name="Liu Y."/>
            <person name="Xu W."/>
            <person name="Pan J."/>
            <person name="Luo Z.H."/>
            <person name="Li M."/>
        </authorList>
    </citation>
    <scope>NUCLEOTIDE SEQUENCE [LARGE SCALE GENOMIC DNA]</scope>
    <source>
        <strain evidence="5">SpSt-732</strain>
    </source>
</reference>
<dbReference type="NCBIfam" id="NF003292">
    <property type="entry name" value="PRK04290.1-1"/>
    <property type="match status" value="1"/>
</dbReference>
<evidence type="ECO:0000256" key="2">
    <source>
        <dbReference type="ARBA" id="ARBA00022980"/>
    </source>
</evidence>
<name>A0A7C4FB60_9CREN</name>
<dbReference type="AlphaFoldDB" id="A0A7C4FB60"/>
<dbReference type="InterPro" id="IPR018282">
    <property type="entry name" value="Ribosomal_eS6_CS"/>
</dbReference>
<organism evidence="5">
    <name type="scientific">Ignisphaera aggregans</name>
    <dbReference type="NCBI Taxonomy" id="334771"/>
    <lineage>
        <taxon>Archaea</taxon>
        <taxon>Thermoproteota</taxon>
        <taxon>Thermoprotei</taxon>
        <taxon>Desulfurococcales</taxon>
        <taxon>Desulfurococcaceae</taxon>
        <taxon>Ignisphaera</taxon>
    </lineage>
</organism>
<evidence type="ECO:0000256" key="3">
    <source>
        <dbReference type="ARBA" id="ARBA00023274"/>
    </source>
</evidence>
<dbReference type="GO" id="GO:0003735">
    <property type="term" value="F:structural constituent of ribosome"/>
    <property type="evidence" value="ECO:0007669"/>
    <property type="project" value="InterPro"/>
</dbReference>
<comment type="similarity">
    <text evidence="1 4">Belongs to the eukaryotic ribosomal protein eS6 family.</text>
</comment>
<accession>A0A7C4FB60</accession>
<dbReference type="PANTHER" id="PTHR11502">
    <property type="entry name" value="40S RIBOSOMAL PROTEIN S6"/>
    <property type="match status" value="1"/>
</dbReference>
<dbReference type="Pfam" id="PF01092">
    <property type="entry name" value="Ribosomal_S6e"/>
    <property type="match status" value="1"/>
</dbReference>
<dbReference type="GO" id="GO:0005840">
    <property type="term" value="C:ribosome"/>
    <property type="evidence" value="ECO:0007669"/>
    <property type="project" value="UniProtKB-KW"/>
</dbReference>
<gene>
    <name evidence="4" type="primary">rps6e</name>
    <name evidence="5" type="ORF">ENV14_00025</name>
</gene>